<feature type="transmembrane region" description="Helical" evidence="3">
    <location>
        <begin position="12"/>
        <end position="38"/>
    </location>
</feature>
<organism evidence="4 5">
    <name type="scientific">Serendipita vermifera MAFF 305830</name>
    <dbReference type="NCBI Taxonomy" id="933852"/>
    <lineage>
        <taxon>Eukaryota</taxon>
        <taxon>Fungi</taxon>
        <taxon>Dikarya</taxon>
        <taxon>Basidiomycota</taxon>
        <taxon>Agaricomycotina</taxon>
        <taxon>Agaricomycetes</taxon>
        <taxon>Sebacinales</taxon>
        <taxon>Serendipitaceae</taxon>
        <taxon>Serendipita</taxon>
    </lineage>
</organism>
<evidence type="ECO:0000313" key="4">
    <source>
        <dbReference type="EMBL" id="KIM26249.1"/>
    </source>
</evidence>
<evidence type="ECO:0000256" key="2">
    <source>
        <dbReference type="SAM" id="MobiDB-lite"/>
    </source>
</evidence>
<feature type="region of interest" description="Disordered" evidence="2">
    <location>
        <begin position="351"/>
        <end position="373"/>
    </location>
</feature>
<keyword evidence="3" id="KW-1133">Transmembrane helix</keyword>
<keyword evidence="3" id="KW-0812">Transmembrane</keyword>
<accession>A0A0C3B238</accession>
<dbReference type="AlphaFoldDB" id="A0A0C3B238"/>
<dbReference type="EMBL" id="KN824307">
    <property type="protein sequence ID" value="KIM26249.1"/>
    <property type="molecule type" value="Genomic_DNA"/>
</dbReference>
<keyword evidence="1" id="KW-0802">TPR repeat</keyword>
<evidence type="ECO:0000256" key="3">
    <source>
        <dbReference type="SAM" id="Phobius"/>
    </source>
</evidence>
<dbReference type="PROSITE" id="PS50005">
    <property type="entry name" value="TPR"/>
    <property type="match status" value="1"/>
</dbReference>
<feature type="region of interest" description="Disordered" evidence="2">
    <location>
        <begin position="274"/>
        <end position="295"/>
    </location>
</feature>
<protein>
    <submittedName>
        <fullName evidence="4">Uncharacterized protein</fullName>
    </submittedName>
</protein>
<keyword evidence="5" id="KW-1185">Reference proteome</keyword>
<dbReference type="HOGENOM" id="CLU_594613_0_0_1"/>
<keyword evidence="3" id="KW-0472">Membrane</keyword>
<feature type="compositionally biased region" description="Polar residues" evidence="2">
    <location>
        <begin position="282"/>
        <end position="291"/>
    </location>
</feature>
<proteinExistence type="predicted"/>
<dbReference type="OrthoDB" id="2524554at2759"/>
<evidence type="ECO:0000256" key="1">
    <source>
        <dbReference type="PROSITE-ProRule" id="PRU00339"/>
    </source>
</evidence>
<dbReference type="InterPro" id="IPR019734">
    <property type="entry name" value="TPR_rpt"/>
</dbReference>
<evidence type="ECO:0000313" key="5">
    <source>
        <dbReference type="Proteomes" id="UP000054097"/>
    </source>
</evidence>
<name>A0A0C3B238_SERVB</name>
<feature type="compositionally biased region" description="Low complexity" evidence="2">
    <location>
        <begin position="356"/>
        <end position="372"/>
    </location>
</feature>
<gene>
    <name evidence="4" type="ORF">M408DRAFT_330637</name>
</gene>
<reference evidence="4 5" key="1">
    <citation type="submission" date="2014-04" db="EMBL/GenBank/DDBJ databases">
        <authorList>
            <consortium name="DOE Joint Genome Institute"/>
            <person name="Kuo A."/>
            <person name="Zuccaro A."/>
            <person name="Kohler A."/>
            <person name="Nagy L.G."/>
            <person name="Floudas D."/>
            <person name="Copeland A."/>
            <person name="Barry K.W."/>
            <person name="Cichocki N."/>
            <person name="Veneault-Fourrey C."/>
            <person name="LaButti K."/>
            <person name="Lindquist E.A."/>
            <person name="Lipzen A."/>
            <person name="Lundell T."/>
            <person name="Morin E."/>
            <person name="Murat C."/>
            <person name="Sun H."/>
            <person name="Tunlid A."/>
            <person name="Henrissat B."/>
            <person name="Grigoriev I.V."/>
            <person name="Hibbett D.S."/>
            <person name="Martin F."/>
            <person name="Nordberg H.P."/>
            <person name="Cantor M.N."/>
            <person name="Hua S.X."/>
        </authorList>
    </citation>
    <scope>NUCLEOTIDE SEQUENCE [LARGE SCALE GENOMIC DNA]</scope>
    <source>
        <strain evidence="4 5">MAFF 305830</strain>
    </source>
</reference>
<reference evidence="5" key="2">
    <citation type="submission" date="2015-01" db="EMBL/GenBank/DDBJ databases">
        <title>Evolutionary Origins and Diversification of the Mycorrhizal Mutualists.</title>
        <authorList>
            <consortium name="DOE Joint Genome Institute"/>
            <consortium name="Mycorrhizal Genomics Consortium"/>
            <person name="Kohler A."/>
            <person name="Kuo A."/>
            <person name="Nagy L.G."/>
            <person name="Floudas D."/>
            <person name="Copeland A."/>
            <person name="Barry K.W."/>
            <person name="Cichocki N."/>
            <person name="Veneault-Fourrey C."/>
            <person name="LaButti K."/>
            <person name="Lindquist E.A."/>
            <person name="Lipzen A."/>
            <person name="Lundell T."/>
            <person name="Morin E."/>
            <person name="Murat C."/>
            <person name="Riley R."/>
            <person name="Ohm R."/>
            <person name="Sun H."/>
            <person name="Tunlid A."/>
            <person name="Henrissat B."/>
            <person name="Grigoriev I.V."/>
            <person name="Hibbett D.S."/>
            <person name="Martin F."/>
        </authorList>
    </citation>
    <scope>NUCLEOTIDE SEQUENCE [LARGE SCALE GENOMIC DNA]</scope>
    <source>
        <strain evidence="5">MAFF 305830</strain>
    </source>
</reference>
<sequence>MGNDLKRVGMLVVLPPLLVASYIAACGVFGFVGSQIWLEYFAMRPGHDRHASTSDDWGWEVNEDWSGGEKGGTDPSLGMLARIAIRSAWLFSTWAGQMGEQNVYSRSNNSSSSSNSYIQNALLGSTDRAHTLAEQSLAWALEYMDRQHPERPIPNSLLLRHADILEHIATPDALNGARREIFTVYRELPRGGYERSKLAFKLGGLYLAEGIKGEAIRLWKEALSVQPTGQGQTYTPAEERLIADTYLQLSAIYSTESNLDQAADLQHTASEKITSFLHRTSPRSTDNTKSSRNSEESLHTLYLIHRAAVLSIHAAEVSYAQSRDVQSTLLQLEAAAEQAGAVTRILTANDQATSTPTQSPSPQGGASSPPTQTNITQISSEYNGSGVLKAPASSLLRDARRAAMQALALEGLLLESGAAAGGPLLQSGSHLRALEAYRQALEWAGTTLKAAQALGVPEQEILHVRMRAEVLQRKMMKERMVSGLGS</sequence>
<feature type="repeat" description="TPR" evidence="1">
    <location>
        <begin position="196"/>
        <end position="229"/>
    </location>
</feature>
<dbReference type="Proteomes" id="UP000054097">
    <property type="component" value="Unassembled WGS sequence"/>
</dbReference>